<feature type="domain" description="CBM21" evidence="1">
    <location>
        <begin position="89"/>
        <end position="196"/>
    </location>
</feature>
<dbReference type="AlphaFoldDB" id="A7S412"/>
<organism evidence="2 3">
    <name type="scientific">Nematostella vectensis</name>
    <name type="common">Starlet sea anemone</name>
    <dbReference type="NCBI Taxonomy" id="45351"/>
    <lineage>
        <taxon>Eukaryota</taxon>
        <taxon>Metazoa</taxon>
        <taxon>Cnidaria</taxon>
        <taxon>Anthozoa</taxon>
        <taxon>Hexacorallia</taxon>
        <taxon>Actiniaria</taxon>
        <taxon>Edwardsiidae</taxon>
        <taxon>Nematostella</taxon>
    </lineage>
</organism>
<evidence type="ECO:0000313" key="2">
    <source>
        <dbReference type="EMBL" id="EDO41628.1"/>
    </source>
</evidence>
<dbReference type="STRING" id="45351.A7S412"/>
<dbReference type="GO" id="GO:0000164">
    <property type="term" value="C:protein phosphatase type 1 complex"/>
    <property type="evidence" value="ECO:0000318"/>
    <property type="project" value="GO_Central"/>
</dbReference>
<dbReference type="PANTHER" id="PTHR12307:SF53">
    <property type="entry name" value="PROTEIN PHOSPHATASE 1 REGULATORY SUBUNIT"/>
    <property type="match status" value="1"/>
</dbReference>
<dbReference type="Gene3D" id="2.60.40.2440">
    <property type="entry name" value="Carbohydrate binding type-21 domain"/>
    <property type="match status" value="1"/>
</dbReference>
<proteinExistence type="predicted"/>
<dbReference type="InterPro" id="IPR038175">
    <property type="entry name" value="CBM21_dom_sf"/>
</dbReference>
<dbReference type="Pfam" id="PF03370">
    <property type="entry name" value="CBM_21"/>
    <property type="match status" value="1"/>
</dbReference>
<dbReference type="PANTHER" id="PTHR12307">
    <property type="entry name" value="PROTEIN PHOSPHATASE 1 REGULATORY SUBUNIT"/>
    <property type="match status" value="1"/>
</dbReference>
<dbReference type="HOGENOM" id="CLU_040215_1_0_1"/>
<dbReference type="InterPro" id="IPR050782">
    <property type="entry name" value="PP1_regulatory_subunit_3"/>
</dbReference>
<gene>
    <name evidence="2" type="ORF">NEMVEDRAFT_v1g242705</name>
</gene>
<name>A7S412_NEMVE</name>
<protein>
    <recommendedName>
        <fullName evidence="1">CBM21 domain-containing protein</fullName>
    </recommendedName>
</protein>
<dbReference type="KEGG" id="nve:5513385"/>
<dbReference type="eggNOG" id="KOG3986">
    <property type="taxonomic scope" value="Eukaryota"/>
</dbReference>
<dbReference type="PhylomeDB" id="A7S412"/>
<dbReference type="EMBL" id="DS469575">
    <property type="protein sequence ID" value="EDO41628.1"/>
    <property type="molecule type" value="Genomic_DNA"/>
</dbReference>
<evidence type="ECO:0000313" key="3">
    <source>
        <dbReference type="Proteomes" id="UP000001593"/>
    </source>
</evidence>
<sequence length="207" mass="23986">MSFAFSEFWLDSNANLVMKDQAEGEENGEKSPTSPNSLARRKVQFAENLVSIKMITPHSSEENMSMIKLDRQNVLKCDFEQPSSREDFKSRLKKQKVCLENVAFSGYALTGTILVENIEFCKDVTVRYSMDEWRTFTDVWADYVNQLAGGTLDRFQFRISITQNIEVGSKLEFSVRFCVRSKEYWDNNYCRNYIVECKKSAPQIKGK</sequence>
<dbReference type="OMA" id="MEATHPL"/>
<dbReference type="GO" id="GO:0008157">
    <property type="term" value="F:protein phosphatase 1 binding"/>
    <property type="evidence" value="ECO:0000318"/>
    <property type="project" value="GO_Central"/>
</dbReference>
<reference evidence="2 3" key="1">
    <citation type="journal article" date="2007" name="Science">
        <title>Sea anemone genome reveals ancestral eumetazoan gene repertoire and genomic organization.</title>
        <authorList>
            <person name="Putnam N.H."/>
            <person name="Srivastava M."/>
            <person name="Hellsten U."/>
            <person name="Dirks B."/>
            <person name="Chapman J."/>
            <person name="Salamov A."/>
            <person name="Terry A."/>
            <person name="Shapiro H."/>
            <person name="Lindquist E."/>
            <person name="Kapitonov V.V."/>
            <person name="Jurka J."/>
            <person name="Genikhovich G."/>
            <person name="Grigoriev I.V."/>
            <person name="Lucas S.M."/>
            <person name="Steele R.E."/>
            <person name="Finnerty J.R."/>
            <person name="Technau U."/>
            <person name="Martindale M.Q."/>
            <person name="Rokhsar D.S."/>
        </authorList>
    </citation>
    <scope>NUCLEOTIDE SEQUENCE [LARGE SCALE GENOMIC DNA]</scope>
    <source>
        <strain evidence="3">CH2 X CH6</strain>
    </source>
</reference>
<dbReference type="GO" id="GO:2001069">
    <property type="term" value="F:glycogen binding"/>
    <property type="evidence" value="ECO:0000318"/>
    <property type="project" value="GO_Central"/>
</dbReference>
<keyword evidence="3" id="KW-1185">Reference proteome</keyword>
<evidence type="ECO:0000259" key="1">
    <source>
        <dbReference type="PROSITE" id="PS51159"/>
    </source>
</evidence>
<dbReference type="Proteomes" id="UP000001593">
    <property type="component" value="Unassembled WGS sequence"/>
</dbReference>
<accession>A7S412</accession>
<dbReference type="InterPro" id="IPR005036">
    <property type="entry name" value="CBM21_dom"/>
</dbReference>
<dbReference type="GO" id="GO:0005979">
    <property type="term" value="P:regulation of glycogen biosynthetic process"/>
    <property type="evidence" value="ECO:0000318"/>
    <property type="project" value="GO_Central"/>
</dbReference>
<dbReference type="InParanoid" id="A7S412"/>
<dbReference type="PROSITE" id="PS51159">
    <property type="entry name" value="CBM21"/>
    <property type="match status" value="1"/>
</dbReference>